<dbReference type="InterPro" id="IPR051476">
    <property type="entry name" value="Bac_ResReg_Asp_Phosphatase"/>
</dbReference>
<evidence type="ECO:0000256" key="4">
    <source>
        <dbReference type="ARBA" id="ARBA00022803"/>
    </source>
</evidence>
<dbReference type="PANTHER" id="PTHR46630">
    <property type="entry name" value="TETRATRICOPEPTIDE REPEAT PROTEIN 29"/>
    <property type="match status" value="1"/>
</dbReference>
<evidence type="ECO:0000256" key="2">
    <source>
        <dbReference type="ARBA" id="ARBA00022490"/>
    </source>
</evidence>
<accession>A0A3Q3IQ66</accession>
<evidence type="ECO:0000256" key="3">
    <source>
        <dbReference type="ARBA" id="ARBA00022737"/>
    </source>
</evidence>
<dbReference type="GO" id="GO:0036126">
    <property type="term" value="C:sperm flagellum"/>
    <property type="evidence" value="ECO:0007669"/>
    <property type="project" value="TreeGrafter"/>
</dbReference>
<name>A0A3Q3IQ66_MONAL</name>
<sequence length="415" mass="45855">MSGSLQTSLIADTSVQLPSKEEVALFRNSLKQNICVQMLKEGYHRSFSELFFLIHSNQDETASTKPGSVVSLLTPLEEQQDKLEAMRLHLTRAEQAERIGSWSVVCEQRLCLGQYFSAPEDLWLRFHFYHSCADREQGGCSRPATEARVCLAELYLQQGDLEEARHQAELCLTQADSGDWLDSAGCPLRLRVRRALCRIYSQLADAPLATANYDEALALLHKGYSIATESEDKEIQGDGAYRLGLAYQCSGDHDTAKKFFNTCMQICGTLQDADGLGEAYKAMATSLESEGNTDASVRCLEEFADISRSSGLLHNLVDACLCLGNVFYTMSQYKRACESFLQGYEVACQTGDVAPIQTAQVLVANARARSLIKTYSADVTSATPTALHRLLAWKDTRGHEELSADCAAPTTTAWY</sequence>
<keyword evidence="2" id="KW-0963">Cytoplasm</keyword>
<evidence type="ECO:0000256" key="6">
    <source>
        <dbReference type="ARBA" id="ARBA00044739"/>
    </source>
</evidence>
<dbReference type="AlphaFoldDB" id="A0A3Q3IQ66"/>
<dbReference type="STRING" id="43700.ENSMALP00000005919"/>
<protein>
    <recommendedName>
        <fullName evidence="5">Tetratricopeptide repeat protein 29</fullName>
    </recommendedName>
</protein>
<keyword evidence="8" id="KW-1185">Reference proteome</keyword>
<organism evidence="7 8">
    <name type="scientific">Monopterus albus</name>
    <name type="common">Swamp eel</name>
    <dbReference type="NCBI Taxonomy" id="43700"/>
    <lineage>
        <taxon>Eukaryota</taxon>
        <taxon>Metazoa</taxon>
        <taxon>Chordata</taxon>
        <taxon>Craniata</taxon>
        <taxon>Vertebrata</taxon>
        <taxon>Euteleostomi</taxon>
        <taxon>Actinopterygii</taxon>
        <taxon>Neopterygii</taxon>
        <taxon>Teleostei</taxon>
        <taxon>Neoteleostei</taxon>
        <taxon>Acanthomorphata</taxon>
        <taxon>Anabantaria</taxon>
        <taxon>Synbranchiformes</taxon>
        <taxon>Synbranchidae</taxon>
        <taxon>Monopterus</taxon>
    </lineage>
</organism>
<reference evidence="7" key="2">
    <citation type="submission" date="2025-09" db="UniProtKB">
        <authorList>
            <consortium name="Ensembl"/>
        </authorList>
    </citation>
    <scope>IDENTIFICATION</scope>
</reference>
<keyword evidence="3" id="KW-0677">Repeat</keyword>
<dbReference type="Ensembl" id="ENSMALT00000006051.1">
    <property type="protein sequence ID" value="ENSMALP00000005919.1"/>
    <property type="gene ID" value="ENSMALG00000004248.1"/>
</dbReference>
<dbReference type="Proteomes" id="UP000261600">
    <property type="component" value="Unplaced"/>
</dbReference>
<dbReference type="GO" id="GO:0005737">
    <property type="term" value="C:cytoplasm"/>
    <property type="evidence" value="ECO:0007669"/>
    <property type="project" value="UniProtKB-SubCell"/>
</dbReference>
<dbReference type="SMART" id="SM00028">
    <property type="entry name" value="TPR"/>
    <property type="match status" value="5"/>
</dbReference>
<reference evidence="7" key="1">
    <citation type="submission" date="2025-08" db="UniProtKB">
        <authorList>
            <consortium name="Ensembl"/>
        </authorList>
    </citation>
    <scope>IDENTIFICATION</scope>
</reference>
<dbReference type="InterPro" id="IPR011990">
    <property type="entry name" value="TPR-like_helical_dom_sf"/>
</dbReference>
<comment type="subcellular location">
    <subcellularLocation>
        <location evidence="1">Cytoplasm</location>
    </subcellularLocation>
</comment>
<keyword evidence="4" id="KW-0802">TPR repeat</keyword>
<dbReference type="PANTHER" id="PTHR46630:SF1">
    <property type="entry name" value="TETRATRICOPEPTIDE REPEAT PROTEIN 29"/>
    <property type="match status" value="1"/>
</dbReference>
<evidence type="ECO:0000313" key="7">
    <source>
        <dbReference type="Ensembl" id="ENSMALP00000005919.1"/>
    </source>
</evidence>
<evidence type="ECO:0000256" key="1">
    <source>
        <dbReference type="ARBA" id="ARBA00004496"/>
    </source>
</evidence>
<evidence type="ECO:0000313" key="8">
    <source>
        <dbReference type="Proteomes" id="UP000261600"/>
    </source>
</evidence>
<dbReference type="Pfam" id="PF13424">
    <property type="entry name" value="TPR_12"/>
    <property type="match status" value="1"/>
</dbReference>
<dbReference type="Gene3D" id="1.25.40.10">
    <property type="entry name" value="Tetratricopeptide repeat domain"/>
    <property type="match status" value="1"/>
</dbReference>
<comment type="function">
    <text evidence="6">Axonemal protein which is implicated in axonemal and/or peri-axonemal structure assembly and regulates flagellum assembly and beating and therefore sperm motility.</text>
</comment>
<dbReference type="SUPFAM" id="SSF48452">
    <property type="entry name" value="TPR-like"/>
    <property type="match status" value="2"/>
</dbReference>
<proteinExistence type="predicted"/>
<evidence type="ECO:0000256" key="5">
    <source>
        <dbReference type="ARBA" id="ARBA00040665"/>
    </source>
</evidence>
<dbReference type="GO" id="GO:0003341">
    <property type="term" value="P:cilium movement"/>
    <property type="evidence" value="ECO:0007669"/>
    <property type="project" value="TreeGrafter"/>
</dbReference>
<dbReference type="InterPro" id="IPR019734">
    <property type="entry name" value="TPR_rpt"/>
</dbReference>